<dbReference type="RefSeq" id="WP_168719151.1">
    <property type="nucleotide sequence ID" value="NZ_CP042909.1"/>
</dbReference>
<dbReference type="SMART" id="SM00471">
    <property type="entry name" value="HDc"/>
    <property type="match status" value="1"/>
</dbReference>
<keyword evidence="3" id="KW-1185">Reference proteome</keyword>
<dbReference type="Proteomes" id="UP000501253">
    <property type="component" value="Chromosome"/>
</dbReference>
<dbReference type="InterPro" id="IPR003607">
    <property type="entry name" value="HD/PDEase_dom"/>
</dbReference>
<organism evidence="2 3">
    <name type="scientific">Thermosulfurimonas marina</name>
    <dbReference type="NCBI Taxonomy" id="2047767"/>
    <lineage>
        <taxon>Bacteria</taxon>
        <taxon>Pseudomonadati</taxon>
        <taxon>Thermodesulfobacteriota</taxon>
        <taxon>Thermodesulfobacteria</taxon>
        <taxon>Thermodesulfobacteriales</taxon>
        <taxon>Thermodesulfobacteriaceae</taxon>
        <taxon>Thermosulfurimonas</taxon>
    </lineage>
</organism>
<dbReference type="SUPFAM" id="SSF109604">
    <property type="entry name" value="HD-domain/PDEase-like"/>
    <property type="match status" value="1"/>
</dbReference>
<name>A0A6H1WRI5_9BACT</name>
<evidence type="ECO:0000259" key="1">
    <source>
        <dbReference type="PROSITE" id="PS51833"/>
    </source>
</evidence>
<evidence type="ECO:0000313" key="2">
    <source>
        <dbReference type="EMBL" id="QJA05791.1"/>
    </source>
</evidence>
<dbReference type="CDD" id="cd00077">
    <property type="entry name" value="HDc"/>
    <property type="match status" value="1"/>
</dbReference>
<dbReference type="Pfam" id="PF08668">
    <property type="entry name" value="HDOD"/>
    <property type="match status" value="1"/>
</dbReference>
<dbReference type="PROSITE" id="PS51833">
    <property type="entry name" value="HDOD"/>
    <property type="match status" value="1"/>
</dbReference>
<protein>
    <submittedName>
        <fullName evidence="2">HDOD domain-containing protein</fullName>
    </submittedName>
</protein>
<dbReference type="PANTHER" id="PTHR33525">
    <property type="match status" value="1"/>
</dbReference>
<dbReference type="Gene3D" id="1.10.3210.10">
    <property type="entry name" value="Hypothetical protein af1432"/>
    <property type="match status" value="1"/>
</dbReference>
<dbReference type="EMBL" id="CP042909">
    <property type="protein sequence ID" value="QJA05791.1"/>
    <property type="molecule type" value="Genomic_DNA"/>
</dbReference>
<sequence>MNQGSGLAAVLDQIFEKLDRIPNFPETAQRALRLLQNEEIDFRELERIVRHDAAITANFLKLVNSAAFGLPRKVNTLLQAFSLLGINQIKFVLIASCLGQYLKEPIKGYNLTPEEIWTHSLACGLMSEALARRAGLHRPENLFTAALLHDIGKIVIHLYVEGELENLQQVLRENPELTFMQAEWMVLGADHGIVGAELLRRWEFPKEVYFAVRAHHDESLMLESRLAALTALSNALVNLMGLGTGVDVFAYHLPEELLKAAGVSEKDLYPAIVETFEKTEALKASLFS</sequence>
<dbReference type="KEGG" id="tmai:FVE67_02795"/>
<dbReference type="InterPro" id="IPR052340">
    <property type="entry name" value="RNase_Y/CdgJ"/>
</dbReference>
<feature type="domain" description="HDOD" evidence="1">
    <location>
        <begin position="21"/>
        <end position="218"/>
    </location>
</feature>
<dbReference type="InterPro" id="IPR013976">
    <property type="entry name" value="HDOD"/>
</dbReference>
<dbReference type="NCBIfam" id="TIGR00277">
    <property type="entry name" value="HDIG"/>
    <property type="match status" value="1"/>
</dbReference>
<evidence type="ECO:0000313" key="3">
    <source>
        <dbReference type="Proteomes" id="UP000501253"/>
    </source>
</evidence>
<reference evidence="2 3" key="1">
    <citation type="submission" date="2019-08" db="EMBL/GenBank/DDBJ databases">
        <title>Complete genome sequence of Thermosulfurimonas marina SU872T, an anaerobic thermophilic chemolithoautotrophic bacterium isolated from a shallow marine hydrothermal vent.</title>
        <authorList>
            <person name="Allioux M."/>
            <person name="Jebbar M."/>
            <person name="Slobodkina G."/>
            <person name="Slobodkin A."/>
            <person name="Moalic Y."/>
            <person name="Frolova A."/>
            <person name="Shao Z."/>
            <person name="Alain K."/>
        </authorList>
    </citation>
    <scope>NUCLEOTIDE SEQUENCE [LARGE SCALE GENOMIC DNA]</scope>
    <source>
        <strain evidence="2 3">SU872</strain>
    </source>
</reference>
<proteinExistence type="predicted"/>
<dbReference type="AlphaFoldDB" id="A0A6H1WRI5"/>
<dbReference type="InterPro" id="IPR006675">
    <property type="entry name" value="HDIG_dom"/>
</dbReference>
<gene>
    <name evidence="2" type="ORF">FVE67_02795</name>
</gene>
<accession>A0A6H1WRI5</accession>
<dbReference type="PANTHER" id="PTHR33525:SF3">
    <property type="entry name" value="RIBONUCLEASE Y"/>
    <property type="match status" value="1"/>
</dbReference>